<evidence type="ECO:0000313" key="2">
    <source>
        <dbReference type="Proteomes" id="UP000827872"/>
    </source>
</evidence>
<reference evidence="1" key="1">
    <citation type="submission" date="2021-08" db="EMBL/GenBank/DDBJ databases">
        <title>The first chromosome-level gecko genome reveals the dynamic sex chromosomes of Neotropical dwarf geckos (Sphaerodactylidae: Sphaerodactylus).</title>
        <authorList>
            <person name="Pinto B.J."/>
            <person name="Keating S.E."/>
            <person name="Gamble T."/>
        </authorList>
    </citation>
    <scope>NUCLEOTIDE SEQUENCE</scope>
    <source>
        <strain evidence="1">TG3544</strain>
    </source>
</reference>
<dbReference type="EMBL" id="CM037616">
    <property type="protein sequence ID" value="KAH7992493.1"/>
    <property type="molecule type" value="Genomic_DNA"/>
</dbReference>
<keyword evidence="2" id="KW-1185">Reference proteome</keyword>
<protein>
    <submittedName>
        <fullName evidence="1">Uncharacterized protein</fullName>
    </submittedName>
</protein>
<gene>
    <name evidence="1" type="ORF">K3G42_023327</name>
</gene>
<accession>A0ACB8EIX9</accession>
<evidence type="ECO:0000313" key="1">
    <source>
        <dbReference type="EMBL" id="KAH7992493.1"/>
    </source>
</evidence>
<name>A0ACB8EIX9_9SAUR</name>
<comment type="caution">
    <text evidence="1">The sequence shown here is derived from an EMBL/GenBank/DDBJ whole genome shotgun (WGS) entry which is preliminary data.</text>
</comment>
<sequence length="131" mass="14122">MPGNVTGKSWQSGSQPESGRLLHRMETAFSVQRRGSRRQRMRNASMLSEADAAPARHPIRRAQEPAWQPCMAAAAASHPIQTSLEATGLSRAGQRGAERAEEAKGKPEGAECPVLQQGPEVYPPENLPQAA</sequence>
<proteinExistence type="predicted"/>
<organism evidence="1 2">
    <name type="scientific">Sphaerodactylus townsendi</name>
    <dbReference type="NCBI Taxonomy" id="933632"/>
    <lineage>
        <taxon>Eukaryota</taxon>
        <taxon>Metazoa</taxon>
        <taxon>Chordata</taxon>
        <taxon>Craniata</taxon>
        <taxon>Vertebrata</taxon>
        <taxon>Euteleostomi</taxon>
        <taxon>Lepidosauria</taxon>
        <taxon>Squamata</taxon>
        <taxon>Bifurcata</taxon>
        <taxon>Gekkota</taxon>
        <taxon>Sphaerodactylidae</taxon>
        <taxon>Sphaerodactylus</taxon>
    </lineage>
</organism>
<dbReference type="Proteomes" id="UP000827872">
    <property type="component" value="Linkage Group LG03"/>
</dbReference>